<name>A0A2A9M762_BESBE</name>
<protein>
    <submittedName>
        <fullName evidence="1">Uncharacterized protein</fullName>
    </submittedName>
</protein>
<reference evidence="1 2" key="1">
    <citation type="submission" date="2017-09" db="EMBL/GenBank/DDBJ databases">
        <title>Genome sequencing of Besnoitia besnoiti strain Bb-Ger1.</title>
        <authorList>
            <person name="Schares G."/>
            <person name="Venepally P."/>
            <person name="Lorenzi H.A."/>
        </authorList>
    </citation>
    <scope>NUCLEOTIDE SEQUENCE [LARGE SCALE GENOMIC DNA]</scope>
    <source>
        <strain evidence="1 2">Bb-Ger1</strain>
    </source>
</reference>
<dbReference type="EMBL" id="NWUJ01000016">
    <property type="protein sequence ID" value="PFH31212.1"/>
    <property type="molecule type" value="Genomic_DNA"/>
</dbReference>
<dbReference type="OrthoDB" id="328673at2759"/>
<dbReference type="PANTHER" id="PTHR36587:SF2">
    <property type="entry name" value="EXPRESSION SITE-ASSOCIATED GENE 3 (ESAG3)-LIKE PROTEIN"/>
    <property type="match status" value="1"/>
</dbReference>
<organism evidence="1 2">
    <name type="scientific">Besnoitia besnoiti</name>
    <name type="common">Apicomplexan protozoan</name>
    <dbReference type="NCBI Taxonomy" id="94643"/>
    <lineage>
        <taxon>Eukaryota</taxon>
        <taxon>Sar</taxon>
        <taxon>Alveolata</taxon>
        <taxon>Apicomplexa</taxon>
        <taxon>Conoidasida</taxon>
        <taxon>Coccidia</taxon>
        <taxon>Eucoccidiorida</taxon>
        <taxon>Eimeriorina</taxon>
        <taxon>Sarcocystidae</taxon>
        <taxon>Besnoitia</taxon>
    </lineage>
</organism>
<dbReference type="Proteomes" id="UP000224006">
    <property type="component" value="Chromosome XIII"/>
</dbReference>
<keyword evidence="2" id="KW-1185">Reference proteome</keyword>
<proteinExistence type="predicted"/>
<sequence>MDSSGAAEAWLPKHKISKVHVVTVCTRAEGCTTALLYSDAILNTNLRLLGWGESYGGAGWRLKKVVDYCKEVEPDDVVVVVDGFNSVVLQPREVILEKFLEFGA</sequence>
<gene>
    <name evidence="1" type="ORF">BESB_030860</name>
</gene>
<dbReference type="PANTHER" id="PTHR36587">
    <property type="entry name" value="EXPRESSION SITE-ASSOCIATED GENE 3 (ESAG3)-LIKE PROTEIN"/>
    <property type="match status" value="1"/>
</dbReference>
<accession>A0A2A9M762</accession>
<dbReference type="VEuPathDB" id="ToxoDB:BESB_030860"/>
<dbReference type="GeneID" id="40308138"/>
<dbReference type="AlphaFoldDB" id="A0A2A9M762"/>
<evidence type="ECO:0000313" key="1">
    <source>
        <dbReference type="EMBL" id="PFH31212.1"/>
    </source>
</evidence>
<comment type="caution">
    <text evidence="1">The sequence shown here is derived from an EMBL/GenBank/DDBJ whole genome shotgun (WGS) entry which is preliminary data.</text>
</comment>
<evidence type="ECO:0000313" key="2">
    <source>
        <dbReference type="Proteomes" id="UP000224006"/>
    </source>
</evidence>
<dbReference type="KEGG" id="bbes:BESB_030860"/>
<dbReference type="RefSeq" id="XP_029215221.1">
    <property type="nucleotide sequence ID" value="XM_029361754.1"/>
</dbReference>